<evidence type="ECO:0000256" key="1">
    <source>
        <dbReference type="ARBA" id="ARBA00004651"/>
    </source>
</evidence>
<organism evidence="10 11">
    <name type="scientific">Pseudolysinimonas kribbensis</name>
    <dbReference type="NCBI Taxonomy" id="433641"/>
    <lineage>
        <taxon>Bacteria</taxon>
        <taxon>Bacillati</taxon>
        <taxon>Actinomycetota</taxon>
        <taxon>Actinomycetes</taxon>
        <taxon>Micrococcales</taxon>
        <taxon>Microbacteriaceae</taxon>
        <taxon>Pseudolysinimonas</taxon>
    </lineage>
</organism>
<evidence type="ECO:0000256" key="6">
    <source>
        <dbReference type="ARBA" id="ARBA00023136"/>
    </source>
</evidence>
<feature type="domain" description="ABC transporter" evidence="8">
    <location>
        <begin position="324"/>
        <end position="534"/>
    </location>
</feature>
<protein>
    <recommendedName>
        <fullName evidence="12">ATP-binding cassette domain-containing protein</fullName>
    </recommendedName>
</protein>
<dbReference type="SUPFAM" id="SSF90123">
    <property type="entry name" value="ABC transporter transmembrane region"/>
    <property type="match status" value="2"/>
</dbReference>
<dbReference type="EMBL" id="BSVB01000001">
    <property type="protein sequence ID" value="GMA95051.1"/>
    <property type="molecule type" value="Genomic_DNA"/>
</dbReference>
<feature type="transmembrane region" description="Helical" evidence="7">
    <location>
        <begin position="66"/>
        <end position="88"/>
    </location>
</feature>
<dbReference type="InterPro" id="IPR036640">
    <property type="entry name" value="ABC1_TM_sf"/>
</dbReference>
<comment type="caution">
    <text evidence="10">The sequence shown here is derived from an EMBL/GenBank/DDBJ whole genome shotgun (WGS) entry which is preliminary data.</text>
</comment>
<feature type="transmembrane region" description="Helical" evidence="7">
    <location>
        <begin position="156"/>
        <end position="175"/>
    </location>
</feature>
<evidence type="ECO:0000256" key="2">
    <source>
        <dbReference type="ARBA" id="ARBA00022692"/>
    </source>
</evidence>
<dbReference type="Pfam" id="PF00664">
    <property type="entry name" value="ABC_membrane"/>
    <property type="match status" value="1"/>
</dbReference>
<dbReference type="InterPro" id="IPR003593">
    <property type="entry name" value="AAA+_ATPase"/>
</dbReference>
<keyword evidence="4" id="KW-0067">ATP-binding</keyword>
<dbReference type="InterPro" id="IPR027417">
    <property type="entry name" value="P-loop_NTPase"/>
</dbReference>
<feature type="transmembrane region" description="Helical" evidence="7">
    <location>
        <begin position="125"/>
        <end position="150"/>
    </location>
</feature>
<dbReference type="PROSITE" id="PS50929">
    <property type="entry name" value="ABC_TM1F"/>
    <property type="match status" value="2"/>
</dbReference>
<dbReference type="InterPro" id="IPR017871">
    <property type="entry name" value="ABC_transporter-like_CS"/>
</dbReference>
<feature type="transmembrane region" description="Helical" evidence="7">
    <location>
        <begin position="21"/>
        <end position="54"/>
    </location>
</feature>
<sequence length="688" mass="69796">MTGARVGRTRITADIGPGARAGIAALTALAGLRAVALVLIAGSIAAAVTGIAAGHAPTIAEVLPGVAGVLLRAVASWASGALAGRIAAATKRRWRERLVRHVAAEGGRGAEEALLAGHGLDDLDAYLGTVLPAAVSALVIPAALGLRILISDPLSALIVAVTLPLVPVFMVLIGLHSRERADAAASALTRLAEHLVELAEGLPVLVGLGRAAEQTGALAAVQDGYRRRLQRTLRSALLSALALELVGMLSVAVVAVTLGLRLLSGSVGLDAALLVLLLAPDCFSALREVGAAYHQAQDGLAALRRVRAVLDRTRAVAERRLGRPGLVGLTVRHPGRATVGPVNARLPRRGVVAVTGPSGAGKSTLLDAIAGIAGAGAEVDGAVVGIPRDGIAMVRQTPRFAAATPLAELALVGPGHGQVLAELDLAGLGDAPIGRLSPGEQRRLAVARALARADAGARVLVLDEPTAHLDAVNAERVLAAVRRRAAPLLVLVSSHDPRMRADAGLVIDLGGAATAGEAAWMPPAISAEPAGGTVAAPAVAPVEPSPAAPAATRTPRAPHAVARWLLAILLGAIASGMSLALTAVSGWLIVRAAAEPAIMYLLVAIVGVRFFGLGRAVARYAERLVGHAAALALVDRLRLRLWTGLAERGAAARGARDAGRALDLLVNLPAQLRDLLPRVLTPLAGACS</sequence>
<evidence type="ECO:0000259" key="9">
    <source>
        <dbReference type="PROSITE" id="PS50929"/>
    </source>
</evidence>
<proteinExistence type="predicted"/>
<dbReference type="SUPFAM" id="SSF52540">
    <property type="entry name" value="P-loop containing nucleoside triphosphate hydrolases"/>
    <property type="match status" value="1"/>
</dbReference>
<keyword evidence="6 7" id="KW-0472">Membrane</keyword>
<dbReference type="SMART" id="SM00382">
    <property type="entry name" value="AAA"/>
    <property type="match status" value="1"/>
</dbReference>
<keyword evidence="5 7" id="KW-1133">Transmembrane helix</keyword>
<feature type="transmembrane region" description="Helical" evidence="7">
    <location>
        <begin position="564"/>
        <end position="590"/>
    </location>
</feature>
<comment type="subcellular location">
    <subcellularLocation>
        <location evidence="1">Cell membrane</location>
        <topology evidence="1">Multi-pass membrane protein</topology>
    </subcellularLocation>
</comment>
<name>A0ABQ6K368_9MICO</name>
<dbReference type="Gene3D" id="3.40.50.300">
    <property type="entry name" value="P-loop containing nucleotide triphosphate hydrolases"/>
    <property type="match status" value="1"/>
</dbReference>
<dbReference type="InterPro" id="IPR003439">
    <property type="entry name" value="ABC_transporter-like_ATP-bd"/>
</dbReference>
<dbReference type="PROSITE" id="PS50893">
    <property type="entry name" value="ABC_TRANSPORTER_2"/>
    <property type="match status" value="1"/>
</dbReference>
<feature type="transmembrane region" description="Helical" evidence="7">
    <location>
        <begin position="236"/>
        <end position="256"/>
    </location>
</feature>
<dbReference type="PANTHER" id="PTHR24221">
    <property type="entry name" value="ATP-BINDING CASSETTE SUB-FAMILY B"/>
    <property type="match status" value="1"/>
</dbReference>
<feature type="transmembrane region" description="Helical" evidence="7">
    <location>
        <begin position="596"/>
        <end position="614"/>
    </location>
</feature>
<feature type="domain" description="ABC transmembrane type-1" evidence="9">
    <location>
        <begin position="565"/>
        <end position="688"/>
    </location>
</feature>
<evidence type="ECO:0000313" key="11">
    <source>
        <dbReference type="Proteomes" id="UP001157034"/>
    </source>
</evidence>
<evidence type="ECO:0000313" key="10">
    <source>
        <dbReference type="EMBL" id="GMA95051.1"/>
    </source>
</evidence>
<dbReference type="PANTHER" id="PTHR24221:SF590">
    <property type="entry name" value="COMPONENT LINKED WITH THE ASSEMBLY OF CYTOCHROME' TRANSPORT TRANSMEMBRANE ATP-BINDING PROTEIN ABC TRANSPORTER CYDD-RELATED"/>
    <property type="match status" value="1"/>
</dbReference>
<dbReference type="Proteomes" id="UP001157034">
    <property type="component" value="Unassembled WGS sequence"/>
</dbReference>
<evidence type="ECO:0008006" key="12">
    <source>
        <dbReference type="Google" id="ProtNLM"/>
    </source>
</evidence>
<dbReference type="PROSITE" id="PS00211">
    <property type="entry name" value="ABC_TRANSPORTER_1"/>
    <property type="match status" value="1"/>
</dbReference>
<dbReference type="InterPro" id="IPR039421">
    <property type="entry name" value="Type_1_exporter"/>
</dbReference>
<dbReference type="Pfam" id="PF00005">
    <property type="entry name" value="ABC_tran"/>
    <property type="match status" value="1"/>
</dbReference>
<accession>A0ABQ6K368</accession>
<keyword evidence="11" id="KW-1185">Reference proteome</keyword>
<dbReference type="Gene3D" id="1.20.1560.10">
    <property type="entry name" value="ABC transporter type 1, transmembrane domain"/>
    <property type="match status" value="2"/>
</dbReference>
<keyword evidence="2 7" id="KW-0812">Transmembrane</keyword>
<evidence type="ECO:0000259" key="8">
    <source>
        <dbReference type="PROSITE" id="PS50893"/>
    </source>
</evidence>
<keyword evidence="3" id="KW-0547">Nucleotide-binding</keyword>
<evidence type="ECO:0000256" key="4">
    <source>
        <dbReference type="ARBA" id="ARBA00022840"/>
    </source>
</evidence>
<evidence type="ECO:0000256" key="7">
    <source>
        <dbReference type="SAM" id="Phobius"/>
    </source>
</evidence>
<feature type="domain" description="ABC transmembrane type-1" evidence="9">
    <location>
        <begin position="66"/>
        <end position="298"/>
    </location>
</feature>
<evidence type="ECO:0000256" key="3">
    <source>
        <dbReference type="ARBA" id="ARBA00022741"/>
    </source>
</evidence>
<dbReference type="InterPro" id="IPR011527">
    <property type="entry name" value="ABC1_TM_dom"/>
</dbReference>
<evidence type="ECO:0000256" key="5">
    <source>
        <dbReference type="ARBA" id="ARBA00022989"/>
    </source>
</evidence>
<reference evidence="11" key="1">
    <citation type="journal article" date="2019" name="Int. J. Syst. Evol. Microbiol.">
        <title>The Global Catalogue of Microorganisms (GCM) 10K type strain sequencing project: providing services to taxonomists for standard genome sequencing and annotation.</title>
        <authorList>
            <consortium name="The Broad Institute Genomics Platform"/>
            <consortium name="The Broad Institute Genome Sequencing Center for Infectious Disease"/>
            <person name="Wu L."/>
            <person name="Ma J."/>
        </authorList>
    </citation>
    <scope>NUCLEOTIDE SEQUENCE [LARGE SCALE GENOMIC DNA]</scope>
    <source>
        <strain evidence="11">NBRC 108894</strain>
    </source>
</reference>
<gene>
    <name evidence="10" type="ORF">GCM10025881_18750</name>
</gene>
<feature type="transmembrane region" description="Helical" evidence="7">
    <location>
        <begin position="262"/>
        <end position="279"/>
    </location>
</feature>